<keyword evidence="6" id="KW-0408">Iron</keyword>
<protein>
    <submittedName>
        <fullName evidence="12">DNA-3-methyladenine glycosylase III</fullName>
    </submittedName>
</protein>
<dbReference type="InterPro" id="IPR003265">
    <property type="entry name" value="HhH-GPD_domain"/>
</dbReference>
<keyword evidence="9" id="KW-0326">Glycosidase</keyword>
<evidence type="ECO:0000256" key="8">
    <source>
        <dbReference type="ARBA" id="ARBA00023204"/>
    </source>
</evidence>
<dbReference type="EMBL" id="SMGK01000002">
    <property type="protein sequence ID" value="TCK74026.1"/>
    <property type="molecule type" value="Genomic_DNA"/>
</dbReference>
<dbReference type="GO" id="GO:0051539">
    <property type="term" value="F:4 iron, 4 sulfur cluster binding"/>
    <property type="evidence" value="ECO:0007669"/>
    <property type="project" value="UniProtKB-KW"/>
</dbReference>
<evidence type="ECO:0000256" key="5">
    <source>
        <dbReference type="ARBA" id="ARBA00022801"/>
    </source>
</evidence>
<dbReference type="GO" id="GO:0006284">
    <property type="term" value="P:base-excision repair"/>
    <property type="evidence" value="ECO:0007669"/>
    <property type="project" value="InterPro"/>
</dbReference>
<sequence length="228" mass="25027">MKPSAKLHRIYTRLLTAYGPQRWWPAETAFEVVIGAYLTQNTSWRAVEKSIANLAAAHCLTIDGLRAVPEDELRTLIRPSGYMIRKAAALKAFVAMLDRDHAGRLDLLAAQRTATAREALLRLPGVGPETADAILLYALGHPVAVVDEYLRRVVTRHGMLPAKAKYLEIQSLALSTFAGEPIESHVRHHNEFHALIVEVGKRHCGPTPRCAGCPLAEKALTPPPDAIP</sequence>
<dbReference type="SMART" id="SM00478">
    <property type="entry name" value="ENDO3c"/>
    <property type="match status" value="1"/>
</dbReference>
<keyword evidence="2" id="KW-0004">4Fe-4S</keyword>
<evidence type="ECO:0000259" key="10">
    <source>
        <dbReference type="SMART" id="SM00278"/>
    </source>
</evidence>
<gene>
    <name evidence="12" type="ORF">C7378_1646</name>
</gene>
<keyword evidence="3" id="KW-0479">Metal-binding</keyword>
<evidence type="ECO:0000256" key="4">
    <source>
        <dbReference type="ARBA" id="ARBA00022763"/>
    </source>
</evidence>
<dbReference type="Pfam" id="PF00633">
    <property type="entry name" value="HHH"/>
    <property type="match status" value="1"/>
</dbReference>
<dbReference type="Gene3D" id="1.10.1670.10">
    <property type="entry name" value="Helix-hairpin-Helix base-excision DNA repair enzymes (C-terminal)"/>
    <property type="match status" value="1"/>
</dbReference>
<dbReference type="SUPFAM" id="SSF48150">
    <property type="entry name" value="DNA-glycosylase"/>
    <property type="match status" value="1"/>
</dbReference>
<dbReference type="PANTHER" id="PTHR10359:SF19">
    <property type="entry name" value="DNA REPAIR GLYCOSYLASE MJ1434-RELATED"/>
    <property type="match status" value="1"/>
</dbReference>
<organism evidence="12 13">
    <name type="scientific">Acidipila rosea</name>
    <dbReference type="NCBI Taxonomy" id="768535"/>
    <lineage>
        <taxon>Bacteria</taxon>
        <taxon>Pseudomonadati</taxon>
        <taxon>Acidobacteriota</taxon>
        <taxon>Terriglobia</taxon>
        <taxon>Terriglobales</taxon>
        <taxon>Acidobacteriaceae</taxon>
        <taxon>Acidipila</taxon>
    </lineage>
</organism>
<dbReference type="InterPro" id="IPR023170">
    <property type="entry name" value="HhH_base_excis_C"/>
</dbReference>
<dbReference type="InterPro" id="IPR011257">
    <property type="entry name" value="DNA_glycosylase"/>
</dbReference>
<reference evidence="12 13" key="1">
    <citation type="submission" date="2019-03" db="EMBL/GenBank/DDBJ databases">
        <title>Genomic Encyclopedia of Type Strains, Phase IV (KMG-IV): sequencing the most valuable type-strain genomes for metagenomic binning, comparative biology and taxonomic classification.</title>
        <authorList>
            <person name="Goeker M."/>
        </authorList>
    </citation>
    <scope>NUCLEOTIDE SEQUENCE [LARGE SCALE GENOMIC DNA]</scope>
    <source>
        <strain evidence="12 13">DSM 103428</strain>
    </source>
</reference>
<dbReference type="Pfam" id="PF00730">
    <property type="entry name" value="HhH-GPD"/>
    <property type="match status" value="1"/>
</dbReference>
<evidence type="ECO:0000256" key="6">
    <source>
        <dbReference type="ARBA" id="ARBA00023004"/>
    </source>
</evidence>
<dbReference type="PANTHER" id="PTHR10359">
    <property type="entry name" value="A/G-SPECIFIC ADENINE GLYCOSYLASE/ENDONUCLEASE III"/>
    <property type="match status" value="1"/>
</dbReference>
<dbReference type="Proteomes" id="UP000295210">
    <property type="component" value="Unassembled WGS sequence"/>
</dbReference>
<evidence type="ECO:0000256" key="3">
    <source>
        <dbReference type="ARBA" id="ARBA00022723"/>
    </source>
</evidence>
<evidence type="ECO:0000256" key="1">
    <source>
        <dbReference type="ARBA" id="ARBA00008343"/>
    </source>
</evidence>
<dbReference type="PIRSF" id="PIRSF001435">
    <property type="entry name" value="Nth"/>
    <property type="match status" value="1"/>
</dbReference>
<keyword evidence="5" id="KW-0378">Hydrolase</keyword>
<feature type="domain" description="HhH-GPD" evidence="11">
    <location>
        <begin position="38"/>
        <end position="202"/>
    </location>
</feature>
<keyword evidence="4" id="KW-0227">DNA damage</keyword>
<evidence type="ECO:0000313" key="13">
    <source>
        <dbReference type="Proteomes" id="UP000295210"/>
    </source>
</evidence>
<keyword evidence="8" id="KW-0234">DNA repair</keyword>
<dbReference type="GO" id="GO:0003677">
    <property type="term" value="F:DNA binding"/>
    <property type="evidence" value="ECO:0007669"/>
    <property type="project" value="InterPro"/>
</dbReference>
<evidence type="ECO:0000313" key="12">
    <source>
        <dbReference type="EMBL" id="TCK74026.1"/>
    </source>
</evidence>
<dbReference type="RefSeq" id="WP_243648135.1">
    <property type="nucleotide sequence ID" value="NZ_SMGK01000002.1"/>
</dbReference>
<keyword evidence="7" id="KW-0411">Iron-sulfur</keyword>
<feature type="domain" description="Helix-hairpin-helix DNA-binding motif class 1" evidence="10">
    <location>
        <begin position="118"/>
        <end position="137"/>
    </location>
</feature>
<keyword evidence="13" id="KW-1185">Reference proteome</keyword>
<dbReference type="CDD" id="cd00056">
    <property type="entry name" value="ENDO3c"/>
    <property type="match status" value="1"/>
</dbReference>
<dbReference type="Gene3D" id="1.10.340.30">
    <property type="entry name" value="Hypothetical protein, domain 2"/>
    <property type="match status" value="1"/>
</dbReference>
<dbReference type="InterPro" id="IPR003583">
    <property type="entry name" value="Hlx-hairpin-Hlx_DNA-bd_motif"/>
</dbReference>
<dbReference type="GO" id="GO:0019104">
    <property type="term" value="F:DNA N-glycosylase activity"/>
    <property type="evidence" value="ECO:0007669"/>
    <property type="project" value="UniProtKB-ARBA"/>
</dbReference>
<name>A0A4R1L737_9BACT</name>
<dbReference type="InterPro" id="IPR000445">
    <property type="entry name" value="HhH_motif"/>
</dbReference>
<dbReference type="GO" id="GO:0046872">
    <property type="term" value="F:metal ion binding"/>
    <property type="evidence" value="ECO:0007669"/>
    <property type="project" value="UniProtKB-KW"/>
</dbReference>
<evidence type="ECO:0000259" key="11">
    <source>
        <dbReference type="SMART" id="SM00478"/>
    </source>
</evidence>
<dbReference type="SMART" id="SM00278">
    <property type="entry name" value="HhH1"/>
    <property type="match status" value="1"/>
</dbReference>
<evidence type="ECO:0000256" key="9">
    <source>
        <dbReference type="ARBA" id="ARBA00023295"/>
    </source>
</evidence>
<comment type="caution">
    <text evidence="12">The sequence shown here is derived from an EMBL/GenBank/DDBJ whole genome shotgun (WGS) entry which is preliminary data.</text>
</comment>
<evidence type="ECO:0000256" key="7">
    <source>
        <dbReference type="ARBA" id="ARBA00023014"/>
    </source>
</evidence>
<evidence type="ECO:0000256" key="2">
    <source>
        <dbReference type="ARBA" id="ARBA00022485"/>
    </source>
</evidence>
<proteinExistence type="inferred from homology"/>
<comment type="similarity">
    <text evidence="1">Belongs to the Nth/MutY family.</text>
</comment>
<dbReference type="AlphaFoldDB" id="A0A4R1L737"/>
<accession>A0A4R1L737</accession>